<dbReference type="RefSeq" id="XP_050548076.1">
    <property type="nucleotide sequence ID" value="XM_050692119.1"/>
</dbReference>
<dbReference type="InterPro" id="IPR036728">
    <property type="entry name" value="PBP_GOBP_sf"/>
</dbReference>
<dbReference type="SMART" id="SM00708">
    <property type="entry name" value="PhBP"/>
    <property type="match status" value="1"/>
</dbReference>
<dbReference type="Pfam" id="PF01395">
    <property type="entry name" value="PBP_GOBP"/>
    <property type="match status" value="1"/>
</dbReference>
<keyword evidence="1" id="KW-0732">Signal</keyword>
<dbReference type="GeneID" id="126909684"/>
<proteinExistence type="evidence at transcript level"/>
<reference evidence="2" key="2">
    <citation type="journal article" date="2017" name="J. Econ. Entomol.">
        <title>Identification and Expression Profiling of Odorant-Binding Proteins and Chemosensory Proteins of Daktulosphaira vitifoliae (Hemiptera: Phylloxeridae).</title>
        <authorList>
            <person name="Zhao J.J."/>
            <person name="Zhang Y."/>
            <person name="Fan D.S."/>
            <person name="Feng J.N."/>
        </authorList>
    </citation>
    <scope>NUCLEOTIDE SEQUENCE</scope>
</reference>
<dbReference type="GO" id="GO:0005549">
    <property type="term" value="F:odorant binding"/>
    <property type="evidence" value="ECO:0007669"/>
    <property type="project" value="InterPro"/>
</dbReference>
<name>A0A1W6R6D8_DAKVI</name>
<dbReference type="EMBL" id="KX890116">
    <property type="protein sequence ID" value="ARO50002.1"/>
    <property type="molecule type" value="mRNA"/>
</dbReference>
<dbReference type="KEGG" id="dvt:126909684"/>
<dbReference type="SUPFAM" id="SSF47565">
    <property type="entry name" value="Insect pheromone/odorant-binding proteins"/>
    <property type="match status" value="1"/>
</dbReference>
<accession>A0A1W6R6D8</accession>
<evidence type="ECO:0000313" key="2">
    <source>
        <dbReference type="EMBL" id="ARO50002.1"/>
    </source>
</evidence>
<sequence>MDLVKGKQLFYSLILLSITILVCGRFTPEQIDFYGKECNASQEDLQIAKEYKVPTSELGKCLMKCMISKLGMLNSDGTYNKTGTFEALKQYWQEWPIDKVELINNKCHSEASKASPDVIATCNYAFEVMACINIEAKTLGVL</sequence>
<feature type="chain" id="PRO_5013026604" evidence="1">
    <location>
        <begin position="25"/>
        <end position="142"/>
    </location>
</feature>
<organism evidence="2">
    <name type="scientific">Daktulosphaira vitifoliae</name>
    <name type="common">Grape phylloxera</name>
    <name type="synonym">Viteus vitifoliae</name>
    <dbReference type="NCBI Taxonomy" id="58002"/>
    <lineage>
        <taxon>Eukaryota</taxon>
        <taxon>Metazoa</taxon>
        <taxon>Ecdysozoa</taxon>
        <taxon>Arthropoda</taxon>
        <taxon>Hexapoda</taxon>
        <taxon>Insecta</taxon>
        <taxon>Pterygota</taxon>
        <taxon>Neoptera</taxon>
        <taxon>Paraneoptera</taxon>
        <taxon>Hemiptera</taxon>
        <taxon>Sternorrhyncha</taxon>
        <taxon>Aphidomorpha</taxon>
        <taxon>Phylloxeroidea</taxon>
        <taxon>Phylloxeridae</taxon>
        <taxon>Daktulosphaira</taxon>
    </lineage>
</organism>
<evidence type="ECO:0000256" key="1">
    <source>
        <dbReference type="SAM" id="SignalP"/>
    </source>
</evidence>
<dbReference type="SMR" id="A0A1W6R6D8"/>
<reference evidence="2" key="1">
    <citation type="submission" date="2016-09" db="EMBL/GenBank/DDBJ databases">
        <authorList>
            <person name="Capua I."/>
            <person name="De Benedictis P."/>
            <person name="Joannis T."/>
            <person name="Lombin L.H."/>
            <person name="Cattoli G."/>
        </authorList>
    </citation>
    <scope>NUCLEOTIDE SEQUENCE</scope>
</reference>
<feature type="signal peptide" evidence="1">
    <location>
        <begin position="1"/>
        <end position="24"/>
    </location>
</feature>
<dbReference type="OrthoDB" id="6574851at2759"/>
<protein>
    <submittedName>
        <fullName evidence="2">Odorant binding protein 3</fullName>
    </submittedName>
</protein>
<dbReference type="CDD" id="cd23992">
    <property type="entry name" value="PBP_GOBP"/>
    <property type="match status" value="1"/>
</dbReference>
<dbReference type="AlphaFoldDB" id="A0A1W6R6D8"/>
<dbReference type="InterPro" id="IPR006170">
    <property type="entry name" value="PBP/GOBP"/>
</dbReference>
<dbReference type="Gene3D" id="1.10.238.20">
    <property type="entry name" value="Pheromone/general odorant binding protein domain"/>
    <property type="match status" value="1"/>
</dbReference>